<proteinExistence type="predicted"/>
<comment type="caution">
    <text evidence="2">The sequence shown here is derived from an EMBL/GenBank/DDBJ whole genome shotgun (WGS) entry which is preliminary data.</text>
</comment>
<evidence type="ECO:0000313" key="3">
    <source>
        <dbReference type="Proteomes" id="UP000252884"/>
    </source>
</evidence>
<gene>
    <name evidence="2" type="ORF">DES41_10374</name>
</gene>
<accession>A0A368XYC6</accession>
<evidence type="ECO:0000256" key="1">
    <source>
        <dbReference type="SAM" id="Phobius"/>
    </source>
</evidence>
<dbReference type="AlphaFoldDB" id="A0A368XYC6"/>
<keyword evidence="1" id="KW-0812">Transmembrane</keyword>
<evidence type="ECO:0000313" key="2">
    <source>
        <dbReference type="EMBL" id="RCW72469.1"/>
    </source>
</evidence>
<organism evidence="2 3">
    <name type="scientific">Pseudorhodoferax soli</name>
    <dbReference type="NCBI Taxonomy" id="545864"/>
    <lineage>
        <taxon>Bacteria</taxon>
        <taxon>Pseudomonadati</taxon>
        <taxon>Pseudomonadota</taxon>
        <taxon>Betaproteobacteria</taxon>
        <taxon>Burkholderiales</taxon>
        <taxon>Comamonadaceae</taxon>
    </lineage>
</organism>
<feature type="transmembrane region" description="Helical" evidence="1">
    <location>
        <begin position="35"/>
        <end position="54"/>
    </location>
</feature>
<reference evidence="2 3" key="1">
    <citation type="submission" date="2018-07" db="EMBL/GenBank/DDBJ databases">
        <title>Genomic Encyclopedia of Type Strains, Phase IV (KMG-IV): sequencing the most valuable type-strain genomes for metagenomic binning, comparative biology and taxonomic classification.</title>
        <authorList>
            <person name="Goeker M."/>
        </authorList>
    </citation>
    <scope>NUCLEOTIDE SEQUENCE [LARGE SCALE GENOMIC DNA]</scope>
    <source>
        <strain evidence="2 3">DSM 21634</strain>
    </source>
</reference>
<sequence length="55" mass="5930">MPWQVLAFLALLGATGAWAWAPQHWHAAVQANAAGRLLRLAFTALVVLVYASMVV</sequence>
<protein>
    <submittedName>
        <fullName evidence="2">Uncharacterized protein</fullName>
    </submittedName>
</protein>
<name>A0A368XYC6_9BURK</name>
<dbReference type="RefSeq" id="WP_211332962.1">
    <property type="nucleotide sequence ID" value="NZ_QPJK01000003.1"/>
</dbReference>
<keyword evidence="1" id="KW-1133">Transmembrane helix</keyword>
<dbReference type="EMBL" id="QPJK01000003">
    <property type="protein sequence ID" value="RCW72469.1"/>
    <property type="molecule type" value="Genomic_DNA"/>
</dbReference>
<dbReference type="Proteomes" id="UP000252884">
    <property type="component" value="Unassembled WGS sequence"/>
</dbReference>
<keyword evidence="1" id="KW-0472">Membrane</keyword>
<keyword evidence="3" id="KW-1185">Reference proteome</keyword>